<evidence type="ECO:0000256" key="1">
    <source>
        <dbReference type="SAM" id="SignalP"/>
    </source>
</evidence>
<dbReference type="Pfam" id="PF00496">
    <property type="entry name" value="SBP_bac_5"/>
    <property type="match status" value="1"/>
</dbReference>
<protein>
    <recommendedName>
        <fullName evidence="2">Solute-binding protein family 5 domain-containing protein</fullName>
    </recommendedName>
</protein>
<name>A0A9D1KQW0_9FIRM</name>
<organism evidence="3 4">
    <name type="scientific">Candidatus Faecivivens stercoripullorum</name>
    <dbReference type="NCBI Taxonomy" id="2840805"/>
    <lineage>
        <taxon>Bacteria</taxon>
        <taxon>Bacillati</taxon>
        <taxon>Bacillota</taxon>
        <taxon>Clostridia</taxon>
        <taxon>Eubacteriales</taxon>
        <taxon>Oscillospiraceae</taxon>
        <taxon>Oscillospiraceae incertae sedis</taxon>
        <taxon>Candidatus Faecivivens</taxon>
    </lineage>
</organism>
<comment type="caution">
    <text evidence="3">The sequence shown here is derived from an EMBL/GenBank/DDBJ whole genome shotgun (WGS) entry which is preliminary data.</text>
</comment>
<evidence type="ECO:0000313" key="3">
    <source>
        <dbReference type="EMBL" id="HIT93669.1"/>
    </source>
</evidence>
<dbReference type="PANTHER" id="PTHR30290:SF83">
    <property type="entry name" value="ABC TRANSPORTER SUBSTRATE-BINDING PROTEIN"/>
    <property type="match status" value="1"/>
</dbReference>
<dbReference type="Gene3D" id="3.10.105.10">
    <property type="entry name" value="Dipeptide-binding Protein, Domain 3"/>
    <property type="match status" value="1"/>
</dbReference>
<accession>A0A9D1KQW0</accession>
<dbReference type="PANTHER" id="PTHR30290">
    <property type="entry name" value="PERIPLASMIC BINDING COMPONENT OF ABC TRANSPORTER"/>
    <property type="match status" value="1"/>
</dbReference>
<evidence type="ECO:0000313" key="4">
    <source>
        <dbReference type="Proteomes" id="UP000824160"/>
    </source>
</evidence>
<dbReference type="GO" id="GO:0015833">
    <property type="term" value="P:peptide transport"/>
    <property type="evidence" value="ECO:0007669"/>
    <property type="project" value="TreeGrafter"/>
</dbReference>
<reference evidence="3" key="2">
    <citation type="journal article" date="2021" name="PeerJ">
        <title>Extensive microbial diversity within the chicken gut microbiome revealed by metagenomics and culture.</title>
        <authorList>
            <person name="Gilroy R."/>
            <person name="Ravi A."/>
            <person name="Getino M."/>
            <person name="Pursley I."/>
            <person name="Horton D.L."/>
            <person name="Alikhan N.F."/>
            <person name="Baker D."/>
            <person name="Gharbi K."/>
            <person name="Hall N."/>
            <person name="Watson M."/>
            <person name="Adriaenssens E.M."/>
            <person name="Foster-Nyarko E."/>
            <person name="Jarju S."/>
            <person name="Secka A."/>
            <person name="Antonio M."/>
            <person name="Oren A."/>
            <person name="Chaudhuri R.R."/>
            <person name="La Ragione R."/>
            <person name="Hildebrand F."/>
            <person name="Pallen M.J."/>
        </authorList>
    </citation>
    <scope>NUCLEOTIDE SEQUENCE</scope>
    <source>
        <strain evidence="3">ChiBcec7-5410</strain>
    </source>
</reference>
<dbReference type="Gene3D" id="3.40.190.10">
    <property type="entry name" value="Periplasmic binding protein-like II"/>
    <property type="match status" value="1"/>
</dbReference>
<evidence type="ECO:0000259" key="2">
    <source>
        <dbReference type="Pfam" id="PF00496"/>
    </source>
</evidence>
<dbReference type="InterPro" id="IPR000914">
    <property type="entry name" value="SBP_5_dom"/>
</dbReference>
<dbReference type="AlphaFoldDB" id="A0A9D1KQW0"/>
<dbReference type="EMBL" id="DVLW01000019">
    <property type="protein sequence ID" value="HIT93669.1"/>
    <property type="molecule type" value="Genomic_DNA"/>
</dbReference>
<dbReference type="InterPro" id="IPR039424">
    <property type="entry name" value="SBP_5"/>
</dbReference>
<feature type="domain" description="Solute-binding protein family 5" evidence="2">
    <location>
        <begin position="103"/>
        <end position="426"/>
    </location>
</feature>
<dbReference type="GO" id="GO:1904680">
    <property type="term" value="F:peptide transmembrane transporter activity"/>
    <property type="evidence" value="ECO:0007669"/>
    <property type="project" value="TreeGrafter"/>
</dbReference>
<dbReference type="Proteomes" id="UP000824160">
    <property type="component" value="Unassembled WGS sequence"/>
</dbReference>
<keyword evidence="1" id="KW-0732">Signal</keyword>
<proteinExistence type="predicted"/>
<sequence length="560" mass="60642">MKFTKLAAVFVAGVLSLMTMSGCSTITIEGNEQQVQTEEVCRVGIYTPLCGDYLFTSAWGDCGADRDLRSLLHGAENVTVVKENTYAANTSVISSVTITEGDTGSRTYTYNLVDGLCFSDGSPLTAKDYVFSVLLQSSAAFGNLSGDNTAYKQLEGYEEYASGETAYFSGVHLLSDSSFSLTIAEEYLPDYQEMMLTQVYPAPMSVLLPGGELTDDGSGATVTGMTEEALAATLEGEGGYRRMPMVTAGPYMLESVEDGVYTLVANPYYAGGYYKRQPSITRMSIETADMENGGEYDLIVGITGRTGIQTANKLLGADQMSTAYYYDSLTVSSLGFNESVPTSVRQALSALIDPQQAADILAGNWGQGAVGNIPLASSLYQSCYASLSASGVASADAASLLEEANGGEPVQLTYGYDPEDEEEVAVLHLLEQAAEEQPLLEIVPMENTKDTDLYFQKTTGPKNWDAWQGLKGTSMEESAAQLRHTGFDANSTRFSEKLADFEREYLVELPNLPLAVYRACDLVGKRLIGYQQVDVYDDWTVWIQYTRLFVPGSSEEAESE</sequence>
<feature type="signal peptide" evidence="1">
    <location>
        <begin position="1"/>
        <end position="21"/>
    </location>
</feature>
<dbReference type="PROSITE" id="PS51257">
    <property type="entry name" value="PROKAR_LIPOPROTEIN"/>
    <property type="match status" value="1"/>
</dbReference>
<dbReference type="SUPFAM" id="SSF53850">
    <property type="entry name" value="Periplasmic binding protein-like II"/>
    <property type="match status" value="1"/>
</dbReference>
<reference evidence="3" key="1">
    <citation type="submission" date="2020-10" db="EMBL/GenBank/DDBJ databases">
        <authorList>
            <person name="Gilroy R."/>
        </authorList>
    </citation>
    <scope>NUCLEOTIDE SEQUENCE</scope>
    <source>
        <strain evidence="3">ChiBcec7-5410</strain>
    </source>
</reference>
<gene>
    <name evidence="3" type="ORF">IAC43_00635</name>
</gene>
<feature type="chain" id="PRO_5038583255" description="Solute-binding protein family 5 domain-containing protein" evidence="1">
    <location>
        <begin position="22"/>
        <end position="560"/>
    </location>
</feature>